<dbReference type="Gene3D" id="3.60.15.10">
    <property type="entry name" value="Ribonuclease Z/Hydroxyacylglutathione hydrolase-like"/>
    <property type="match status" value="1"/>
</dbReference>
<keyword evidence="4" id="KW-1185">Reference proteome</keyword>
<feature type="domain" description="Metallo-beta-lactamase" evidence="2">
    <location>
        <begin position="25"/>
        <end position="215"/>
    </location>
</feature>
<dbReference type="InterPro" id="IPR001279">
    <property type="entry name" value="Metallo-B-lactamas"/>
</dbReference>
<evidence type="ECO:0000259" key="2">
    <source>
        <dbReference type="SMART" id="SM00849"/>
    </source>
</evidence>
<gene>
    <name evidence="3" type="ORF">CVO77_10445</name>
</gene>
<dbReference type="OrthoDB" id="7203514at2"/>
<name>A0A2S8B9A2_9SPHN</name>
<dbReference type="Pfam" id="PF00753">
    <property type="entry name" value="Lactamase_B"/>
    <property type="match status" value="1"/>
</dbReference>
<sequence length="319" mass="35691">MGIDTLSKDDPRLFRMGDAYAFVTYPTAGAVITREGAVLIDGPMAPAVALRWRNFVREHAEIRYHVICEHHEDHTACGSVIEADLLVTSEVTALEMSSTSARSDEQMRRTLRGWGRNCDFDDALVAGYRIRRPNLTYCNRLSFDLGGKRFVIFEAPGHTRGSSIVHAVDDRVAFVADNVFPGTCAPPAQSANPWAWLQTLGTLEALDVDWYVPGHGDPMTRDCIGDQRSALLELIDRVRDLRRKGWSREQVVAEGLGERRLRPRHSGSDDTPQALPLVAELIARNSLGNIYDYLDEHPSGHPFARRDPCVDYDSEIEEC</sequence>
<dbReference type="InterPro" id="IPR050855">
    <property type="entry name" value="NDM-1-like"/>
</dbReference>
<evidence type="ECO:0000256" key="1">
    <source>
        <dbReference type="ARBA" id="ARBA00005250"/>
    </source>
</evidence>
<dbReference type="AlphaFoldDB" id="A0A2S8B9A2"/>
<dbReference type="GO" id="GO:0017001">
    <property type="term" value="P:antibiotic catabolic process"/>
    <property type="evidence" value="ECO:0007669"/>
    <property type="project" value="UniProtKB-ARBA"/>
</dbReference>
<comment type="caution">
    <text evidence="3">The sequence shown here is derived from an EMBL/GenBank/DDBJ whole genome shotgun (WGS) entry which is preliminary data.</text>
</comment>
<accession>A0A2S8B9A2</accession>
<comment type="similarity">
    <text evidence="1">Belongs to the metallo-beta-lactamase superfamily. Class-B beta-lactamase family.</text>
</comment>
<proteinExistence type="inferred from homology"/>
<evidence type="ECO:0000313" key="4">
    <source>
        <dbReference type="Proteomes" id="UP000238954"/>
    </source>
</evidence>
<dbReference type="SUPFAM" id="SSF56281">
    <property type="entry name" value="Metallo-hydrolase/oxidoreductase"/>
    <property type="match status" value="1"/>
</dbReference>
<dbReference type="SMART" id="SM00849">
    <property type="entry name" value="Lactamase_B"/>
    <property type="match status" value="1"/>
</dbReference>
<organism evidence="3 4">
    <name type="scientific">Sphingopyxis lindanitolerans</name>
    <dbReference type="NCBI Taxonomy" id="2054227"/>
    <lineage>
        <taxon>Bacteria</taxon>
        <taxon>Pseudomonadati</taxon>
        <taxon>Pseudomonadota</taxon>
        <taxon>Alphaproteobacteria</taxon>
        <taxon>Sphingomonadales</taxon>
        <taxon>Sphingomonadaceae</taxon>
        <taxon>Sphingopyxis</taxon>
    </lineage>
</organism>
<dbReference type="RefSeq" id="WP_105998995.1">
    <property type="nucleotide sequence ID" value="NZ_CM009578.1"/>
</dbReference>
<evidence type="ECO:0000313" key="3">
    <source>
        <dbReference type="EMBL" id="PQM28829.1"/>
    </source>
</evidence>
<dbReference type="Proteomes" id="UP000238954">
    <property type="component" value="Chromosome"/>
</dbReference>
<dbReference type="PANTHER" id="PTHR42951:SF4">
    <property type="entry name" value="ACYL-COENZYME A THIOESTERASE MBLAC2"/>
    <property type="match status" value="1"/>
</dbReference>
<reference evidence="4" key="1">
    <citation type="submission" date="2017-11" db="EMBL/GenBank/DDBJ databases">
        <title>The complete genome sequence of Sphingopyxis pomeranensis sp. nov. strain WS5A3p.</title>
        <authorList>
            <person name="Kaminski M.A."/>
        </authorList>
    </citation>
    <scope>NUCLEOTIDE SEQUENCE [LARGE SCALE GENOMIC DNA]</scope>
    <source>
        <strain evidence="4">WS5A3p</strain>
    </source>
</reference>
<dbReference type="InterPro" id="IPR036866">
    <property type="entry name" value="RibonucZ/Hydroxyglut_hydro"/>
</dbReference>
<dbReference type="PANTHER" id="PTHR42951">
    <property type="entry name" value="METALLO-BETA-LACTAMASE DOMAIN-CONTAINING"/>
    <property type="match status" value="1"/>
</dbReference>
<protein>
    <recommendedName>
        <fullName evidence="2">Metallo-beta-lactamase domain-containing protein</fullName>
    </recommendedName>
</protein>
<dbReference type="EMBL" id="PHFW01000002">
    <property type="protein sequence ID" value="PQM28829.1"/>
    <property type="molecule type" value="Genomic_DNA"/>
</dbReference>